<name>A0AAW0QXH8_9PEZI</name>
<comment type="caution">
    <text evidence="1">The sequence shown here is derived from an EMBL/GenBank/DDBJ whole genome shotgun (WGS) entry which is preliminary data.</text>
</comment>
<keyword evidence="2" id="KW-1185">Reference proteome</keyword>
<evidence type="ECO:0000313" key="1">
    <source>
        <dbReference type="EMBL" id="KAK8115094.1"/>
    </source>
</evidence>
<sequence>MRVLLERDPTPAEASIARFALATSILHELGHAIFSSRRRDYTMDTTPEAYMGEEQIRELGFSFDNHIFGGIKSSSRLPFVRGEEPGGWIMSFVQLEFPNVKTFRGYNQEPRDAWDLVPYGIQPSPSWIVPTFVCSSLFTENYWDSVVNKKGTDALKLSRFHAESGILTMESPRVDEVQTMLTQVRNAIDARTQQIENMLKAVNPDIEGQQKIWARSLWGYEYLRHVIALFGLYHGHHNLHQCRRIAQGVVNAARSRLYPEDDEPEVLSRVVRSGCWIILALGYL</sequence>
<dbReference type="AlphaFoldDB" id="A0AAW0QXH8"/>
<dbReference type="Proteomes" id="UP001392437">
    <property type="component" value="Unassembled WGS sequence"/>
</dbReference>
<reference evidence="1 2" key="1">
    <citation type="submission" date="2023-01" db="EMBL/GenBank/DDBJ databases">
        <title>Analysis of 21 Apiospora genomes using comparative genomics revels a genus with tremendous synthesis potential of carbohydrate active enzymes and secondary metabolites.</title>
        <authorList>
            <person name="Sorensen T."/>
        </authorList>
    </citation>
    <scope>NUCLEOTIDE SEQUENCE [LARGE SCALE GENOMIC DNA]</scope>
    <source>
        <strain evidence="1 2">CBS 117206</strain>
    </source>
</reference>
<protein>
    <submittedName>
        <fullName evidence="1">Uncharacterized protein</fullName>
    </submittedName>
</protein>
<gene>
    <name evidence="1" type="ORF">PG999_007163</name>
</gene>
<proteinExistence type="predicted"/>
<dbReference type="EMBL" id="JAQQWP010000006">
    <property type="protein sequence ID" value="KAK8115094.1"/>
    <property type="molecule type" value="Genomic_DNA"/>
</dbReference>
<accession>A0AAW0QXH8</accession>
<evidence type="ECO:0000313" key="2">
    <source>
        <dbReference type="Proteomes" id="UP001392437"/>
    </source>
</evidence>
<organism evidence="1 2">
    <name type="scientific">Apiospora kogelbergensis</name>
    <dbReference type="NCBI Taxonomy" id="1337665"/>
    <lineage>
        <taxon>Eukaryota</taxon>
        <taxon>Fungi</taxon>
        <taxon>Dikarya</taxon>
        <taxon>Ascomycota</taxon>
        <taxon>Pezizomycotina</taxon>
        <taxon>Sordariomycetes</taxon>
        <taxon>Xylariomycetidae</taxon>
        <taxon>Amphisphaeriales</taxon>
        <taxon>Apiosporaceae</taxon>
        <taxon>Apiospora</taxon>
    </lineage>
</organism>